<dbReference type="HOGENOM" id="CLU_039512_1_1_9"/>
<dbReference type="Pfam" id="PF05673">
    <property type="entry name" value="DUF815"/>
    <property type="match status" value="1"/>
</dbReference>
<dbReference type="InterPro" id="IPR003593">
    <property type="entry name" value="AAA+_ATPase"/>
</dbReference>
<evidence type="ECO:0000313" key="2">
    <source>
        <dbReference type="EMBL" id="AEM73642.1"/>
    </source>
</evidence>
<dbReference type="Proteomes" id="UP000009257">
    <property type="component" value="Chromosome"/>
</dbReference>
<dbReference type="PANTHER" id="PTHR42935:SF1">
    <property type="entry name" value="SLR0930 PROTEIN"/>
    <property type="match status" value="1"/>
</dbReference>
<dbReference type="InterPro" id="IPR008533">
    <property type="entry name" value="DUF815"/>
</dbReference>
<dbReference type="PANTHER" id="PTHR42935">
    <property type="entry name" value="SLR0930 PROTEIN"/>
    <property type="match status" value="1"/>
</dbReference>
<organism evidence="2 3">
    <name type="scientific">Caldicellulosiruptor acetigenus 6A</name>
    <dbReference type="NCBI Taxonomy" id="632516"/>
    <lineage>
        <taxon>Bacteria</taxon>
        <taxon>Bacillati</taxon>
        <taxon>Bacillota</taxon>
        <taxon>Bacillota incertae sedis</taxon>
        <taxon>Caldicellulosiruptorales</taxon>
        <taxon>Caldicellulosiruptoraceae</taxon>
        <taxon>Caldicellulosiruptor</taxon>
    </lineage>
</organism>
<accession>G2PVD0</accession>
<dbReference type="CDD" id="cd00009">
    <property type="entry name" value="AAA"/>
    <property type="match status" value="1"/>
</dbReference>
<name>G2PVD0_9FIRM</name>
<dbReference type="SUPFAM" id="SSF52540">
    <property type="entry name" value="P-loop containing nucleoside triphosphate hydrolases"/>
    <property type="match status" value="1"/>
</dbReference>
<sequence>MALRLKIKGNLSITFITKDSNFGTKETCYNGRENMLYRLCFESLKVYRNLLHDSVLEKLYNLICYIDDGNQDFKRVINLYSTVYYNLLEAGKRCSLKEYIIAKILFSENTFTKLAAKSINNIAIDESLKKATAHDLDCLEFISNFSGKEIRDYLKDCATLSDFLAESFLEFKVTNTMLHNTIDNSTKTIIEKFLNITPWSSLIEELIEFHKQNGFGIFARYKGFSWDGNNLVGIENLDPIRLDDLVNIERQKKIVVENTLAFLNGKKVNNILLYGSRGSGKSSTVKALLNEFSHRGLRVVEVFKDQLYTFPKLIRILRDVPLKFIIFVDDLSFEDIEENYTKLKAILEGSLEAMPQNVVIYATSNRRHLVKERFSDRSSFSDDEVHWQDTLEEKLSLADRFGIIVTYPSPTQQEYLAIVEEIAKKRGIEITEELHRLALQWEMNYNGRSPRTAKQFVDWYEANQKMKKG</sequence>
<dbReference type="EMBL" id="CP003001">
    <property type="protein sequence ID" value="AEM73642.1"/>
    <property type="molecule type" value="Genomic_DNA"/>
</dbReference>
<dbReference type="KEGG" id="clc:Calla_1006"/>
<proteinExistence type="predicted"/>
<evidence type="ECO:0000259" key="1">
    <source>
        <dbReference type="SMART" id="SM00382"/>
    </source>
</evidence>
<gene>
    <name evidence="2" type="ORF">Calla_1006</name>
</gene>
<evidence type="ECO:0000313" key="3">
    <source>
        <dbReference type="Proteomes" id="UP000009257"/>
    </source>
</evidence>
<reference evidence="2 3" key="1">
    <citation type="submission" date="2011-08" db="EMBL/GenBank/DDBJ databases">
        <title>Complete sequence of Caldicellulosiruptor lactoaceticus 6A.</title>
        <authorList>
            <consortium name="US DOE Joint Genome Institute"/>
            <person name="Lucas S."/>
            <person name="Han J."/>
            <person name="Lapidus A."/>
            <person name="Cheng J.-F."/>
            <person name="Goodwin L."/>
            <person name="Pitluck S."/>
            <person name="Peters L."/>
            <person name="Davenport K."/>
            <person name="Detter J.C."/>
            <person name="Han C."/>
            <person name="Tapia R."/>
            <person name="Land M."/>
            <person name="Hauser L."/>
            <person name="Kyrpides N."/>
            <person name="Ivanova N."/>
            <person name="Ovchinnikova G."/>
            <person name="Pagani I."/>
            <person name="Blumer-Schuette S.E."/>
            <person name="Kelly R.M."/>
            <person name="Woyke T."/>
        </authorList>
    </citation>
    <scope>NUCLEOTIDE SEQUENCE [LARGE SCALE GENOMIC DNA]</scope>
    <source>
        <strain evidence="2 3">6A</strain>
    </source>
</reference>
<dbReference type="AlphaFoldDB" id="G2PVD0"/>
<dbReference type="InterPro" id="IPR027417">
    <property type="entry name" value="P-loop_NTPase"/>
</dbReference>
<feature type="domain" description="AAA+ ATPase" evidence="1">
    <location>
        <begin position="267"/>
        <end position="384"/>
    </location>
</feature>
<protein>
    <recommendedName>
        <fullName evidence="1">AAA+ ATPase domain-containing protein</fullName>
    </recommendedName>
</protein>
<dbReference type="SMART" id="SM00382">
    <property type="entry name" value="AAA"/>
    <property type="match status" value="1"/>
</dbReference>
<dbReference type="Gene3D" id="3.40.50.300">
    <property type="entry name" value="P-loop containing nucleotide triphosphate hydrolases"/>
    <property type="match status" value="1"/>
</dbReference>